<evidence type="ECO:0000256" key="17">
    <source>
        <dbReference type="ARBA" id="ARBA00023140"/>
    </source>
</evidence>
<dbReference type="GO" id="GO:0005778">
    <property type="term" value="C:peroxisomal membrane"/>
    <property type="evidence" value="ECO:0007669"/>
    <property type="project" value="UniProtKB-SubCell"/>
</dbReference>
<gene>
    <name evidence="22" type="ORF">A4X13_0g6291</name>
</gene>
<feature type="domain" description="RING-type" evidence="21">
    <location>
        <begin position="405"/>
        <end position="447"/>
    </location>
</feature>
<dbReference type="Gene3D" id="3.30.40.10">
    <property type="entry name" value="Zinc/RING finger domain, C3HC4 (zinc finger)"/>
    <property type="match status" value="1"/>
</dbReference>
<keyword evidence="23" id="KW-1185">Reference proteome</keyword>
<evidence type="ECO:0000256" key="14">
    <source>
        <dbReference type="ARBA" id="ARBA00022927"/>
    </source>
</evidence>
<comment type="pathway">
    <text evidence="3">Protein modification; protein ubiquitination.</text>
</comment>
<keyword evidence="11" id="KW-0863">Zinc-finger</keyword>
<dbReference type="Proteomes" id="UP000077521">
    <property type="component" value="Unassembled WGS sequence"/>
</dbReference>
<evidence type="ECO:0000256" key="2">
    <source>
        <dbReference type="ARBA" id="ARBA00004585"/>
    </source>
</evidence>
<dbReference type="PANTHER" id="PTHR23350">
    <property type="entry name" value="PEROXISOME ASSEMBLY PROTEIN 10"/>
    <property type="match status" value="1"/>
</dbReference>
<evidence type="ECO:0000256" key="1">
    <source>
        <dbReference type="ARBA" id="ARBA00000900"/>
    </source>
</evidence>
<evidence type="ECO:0000256" key="12">
    <source>
        <dbReference type="ARBA" id="ARBA00022786"/>
    </source>
</evidence>
<keyword evidence="10" id="KW-0479">Metal-binding</keyword>
<dbReference type="PANTHER" id="PTHR23350:SF0">
    <property type="entry name" value="PEROXISOME BIOGENESIS FACTOR 10"/>
    <property type="match status" value="1"/>
</dbReference>
<keyword evidence="13" id="KW-0862">Zinc</keyword>
<feature type="transmembrane region" description="Helical" evidence="20">
    <location>
        <begin position="113"/>
        <end position="131"/>
    </location>
</feature>
<feature type="compositionally biased region" description="Basic and acidic residues" evidence="19">
    <location>
        <begin position="301"/>
        <end position="322"/>
    </location>
</feature>
<keyword evidence="15 20" id="KW-1133">Transmembrane helix</keyword>
<evidence type="ECO:0000256" key="18">
    <source>
        <dbReference type="ARBA" id="ARBA00041230"/>
    </source>
</evidence>
<evidence type="ECO:0000256" key="5">
    <source>
        <dbReference type="ARBA" id="ARBA00012483"/>
    </source>
</evidence>
<evidence type="ECO:0000256" key="7">
    <source>
        <dbReference type="ARBA" id="ARBA00022593"/>
    </source>
</evidence>
<dbReference type="InterPro" id="IPR001841">
    <property type="entry name" value="Znf_RING"/>
</dbReference>
<dbReference type="Pfam" id="PF04757">
    <property type="entry name" value="Pex2_Pex12"/>
    <property type="match status" value="1"/>
</dbReference>
<evidence type="ECO:0000256" key="16">
    <source>
        <dbReference type="ARBA" id="ARBA00023136"/>
    </source>
</evidence>
<name>A0A177T7Z5_9BASI</name>
<dbReference type="CDD" id="cd16527">
    <property type="entry name" value="RING-HC_PEX10"/>
    <property type="match status" value="1"/>
</dbReference>
<dbReference type="SUPFAM" id="SSF57850">
    <property type="entry name" value="RING/U-box"/>
    <property type="match status" value="1"/>
</dbReference>
<sequence length="461" mass="50217">MNEGSADTAAPQGSGGSSVFSFPPAAQPSIIRAFQKDAYYQALFRSSLVDTARSVFGARFLAQHAENLSLLAGVAYWTLAAGWGSTQTLGEEYVNAIMVESGSGRIASRKRRLAFVLLLALAPHLLSRAYASLRKYAQRQAAQLAQLRERARLRALALSGGPNSIPAASASVARPQQVRSRREALYSFLARRLPALESFHATDGWLAYLGAAHLAIFYLGGRYYALAQRVAGVQYISTIPPHPNSRAPSYEILGLLLAVQLGVKLLLTARARLRESNRREEEEEAAAAAAAAEASGSQRLQSEKSSRSKKQIEDQSERTMKIDDQLWTHKTAPASLVKSRQKPNGANEDAFVVPLLYPYIESNIVLPGTTKSSSSSAAESTTSVNPQIRSNTAELAQVADSLLRCTLCMEQRTPERGNSAVTECGHVFCWDCITGWAREKPECPLCRQSITPSRLLPVYNF</sequence>
<dbReference type="GO" id="GO:0008270">
    <property type="term" value="F:zinc ion binding"/>
    <property type="evidence" value="ECO:0007669"/>
    <property type="project" value="UniProtKB-KW"/>
</dbReference>
<evidence type="ECO:0000256" key="3">
    <source>
        <dbReference type="ARBA" id="ARBA00004906"/>
    </source>
</evidence>
<evidence type="ECO:0000256" key="6">
    <source>
        <dbReference type="ARBA" id="ARBA00022448"/>
    </source>
</evidence>
<keyword evidence="7" id="KW-0962">Peroxisome biogenesis</keyword>
<accession>A0A177T7Z5</accession>
<evidence type="ECO:0000256" key="11">
    <source>
        <dbReference type="ARBA" id="ARBA00022771"/>
    </source>
</evidence>
<comment type="catalytic activity">
    <reaction evidence="1">
        <text>S-ubiquitinyl-[E2 ubiquitin-conjugating enzyme]-L-cysteine + [acceptor protein]-L-lysine = [E2 ubiquitin-conjugating enzyme]-L-cysteine + N(6)-ubiquitinyl-[acceptor protein]-L-lysine.</text>
        <dbReference type="EC" id="2.3.2.27"/>
    </reaction>
</comment>
<evidence type="ECO:0000256" key="20">
    <source>
        <dbReference type="SAM" id="Phobius"/>
    </source>
</evidence>
<evidence type="ECO:0000313" key="23">
    <source>
        <dbReference type="Proteomes" id="UP000077521"/>
    </source>
</evidence>
<dbReference type="AlphaFoldDB" id="A0A177T7Z5"/>
<dbReference type="SMART" id="SM00184">
    <property type="entry name" value="RING"/>
    <property type="match status" value="1"/>
</dbReference>
<comment type="caution">
    <text evidence="22">The sequence shown here is derived from an EMBL/GenBank/DDBJ whole genome shotgun (WGS) entry which is preliminary data.</text>
</comment>
<dbReference type="InterPro" id="IPR013083">
    <property type="entry name" value="Znf_RING/FYVE/PHD"/>
</dbReference>
<evidence type="ECO:0000259" key="21">
    <source>
        <dbReference type="PROSITE" id="PS50089"/>
    </source>
</evidence>
<reference evidence="22" key="2">
    <citation type="journal article" date="2019" name="IMA Fungus">
        <title>Genome sequencing and comparison of five Tilletia species to identify candidate genes for the detection of regulated species infecting wheat.</title>
        <authorList>
            <person name="Nguyen H.D.T."/>
            <person name="Sultana T."/>
            <person name="Kesanakurti P."/>
            <person name="Hambleton S."/>
        </authorList>
    </citation>
    <scope>NUCLEOTIDE SEQUENCE</scope>
    <source>
        <strain evidence="22">DAOMC 236416</strain>
    </source>
</reference>
<dbReference type="GO" id="GO:0016562">
    <property type="term" value="P:protein import into peroxisome matrix, receptor recycling"/>
    <property type="evidence" value="ECO:0007669"/>
    <property type="project" value="UniProtKB-ARBA"/>
</dbReference>
<dbReference type="EC" id="2.3.2.27" evidence="5"/>
<evidence type="ECO:0000256" key="15">
    <source>
        <dbReference type="ARBA" id="ARBA00022989"/>
    </source>
</evidence>
<dbReference type="InterPro" id="IPR025654">
    <property type="entry name" value="PEX2/10"/>
</dbReference>
<reference evidence="22" key="1">
    <citation type="submission" date="2016-04" db="EMBL/GenBank/DDBJ databases">
        <authorList>
            <person name="Nguyen H.D."/>
            <person name="Samba Siva P."/>
            <person name="Cullis J."/>
            <person name="Levesque C.A."/>
            <person name="Hambleton S."/>
        </authorList>
    </citation>
    <scope>NUCLEOTIDE SEQUENCE</scope>
    <source>
        <strain evidence="22">DAOMC 236416</strain>
    </source>
</reference>
<keyword evidence="6" id="KW-0813">Transport</keyword>
<keyword evidence="14" id="KW-0653">Protein transport</keyword>
<comment type="similarity">
    <text evidence="4">Belongs to the pex2/pex10/pex12 family.</text>
</comment>
<keyword evidence="16 20" id="KW-0472">Membrane</keyword>
<dbReference type="Pfam" id="PF13639">
    <property type="entry name" value="zf-RING_2"/>
    <property type="match status" value="1"/>
</dbReference>
<dbReference type="GO" id="GO:0016567">
    <property type="term" value="P:protein ubiquitination"/>
    <property type="evidence" value="ECO:0007669"/>
    <property type="project" value="UniProtKB-ARBA"/>
</dbReference>
<comment type="subcellular location">
    <subcellularLocation>
        <location evidence="2">Peroxisome membrane</location>
        <topology evidence="2">Multi-pass membrane protein</topology>
    </subcellularLocation>
</comment>
<keyword evidence="12" id="KW-0833">Ubl conjugation pathway</keyword>
<evidence type="ECO:0000256" key="10">
    <source>
        <dbReference type="ARBA" id="ARBA00022723"/>
    </source>
</evidence>
<dbReference type="InterPro" id="IPR006845">
    <property type="entry name" value="Pex_N"/>
</dbReference>
<evidence type="ECO:0000256" key="8">
    <source>
        <dbReference type="ARBA" id="ARBA00022679"/>
    </source>
</evidence>
<keyword evidence="17" id="KW-0576">Peroxisome</keyword>
<dbReference type="PROSITE" id="PS50089">
    <property type="entry name" value="ZF_RING_2"/>
    <property type="match status" value="1"/>
</dbReference>
<keyword evidence="9 20" id="KW-0812">Transmembrane</keyword>
<organism evidence="22 23">
    <name type="scientific">Tilletia indica</name>
    <dbReference type="NCBI Taxonomy" id="43049"/>
    <lineage>
        <taxon>Eukaryota</taxon>
        <taxon>Fungi</taxon>
        <taxon>Dikarya</taxon>
        <taxon>Basidiomycota</taxon>
        <taxon>Ustilaginomycotina</taxon>
        <taxon>Exobasidiomycetes</taxon>
        <taxon>Tilletiales</taxon>
        <taxon>Tilletiaceae</taxon>
        <taxon>Tilletia</taxon>
    </lineage>
</organism>
<proteinExistence type="inferred from homology"/>
<evidence type="ECO:0000256" key="19">
    <source>
        <dbReference type="SAM" id="MobiDB-lite"/>
    </source>
</evidence>
<feature type="region of interest" description="Disordered" evidence="19">
    <location>
        <begin position="276"/>
        <end position="322"/>
    </location>
</feature>
<keyword evidence="8" id="KW-0808">Transferase</keyword>
<dbReference type="PROSITE" id="PS00518">
    <property type="entry name" value="ZF_RING_1"/>
    <property type="match status" value="1"/>
</dbReference>
<protein>
    <recommendedName>
        <fullName evidence="5">RING-type E3 ubiquitin transferase</fullName>
        <ecNumber evidence="5">2.3.2.27</ecNumber>
    </recommendedName>
    <alternativeName>
        <fullName evidence="18">Peroxin-10</fullName>
    </alternativeName>
</protein>
<evidence type="ECO:0000313" key="22">
    <source>
        <dbReference type="EMBL" id="KAE8244763.1"/>
    </source>
</evidence>
<evidence type="ECO:0000256" key="4">
    <source>
        <dbReference type="ARBA" id="ARBA00008704"/>
    </source>
</evidence>
<dbReference type="EMBL" id="LWDF02000580">
    <property type="protein sequence ID" value="KAE8244763.1"/>
    <property type="molecule type" value="Genomic_DNA"/>
</dbReference>
<dbReference type="InterPro" id="IPR017907">
    <property type="entry name" value="Znf_RING_CS"/>
</dbReference>
<dbReference type="GO" id="GO:0061630">
    <property type="term" value="F:ubiquitin protein ligase activity"/>
    <property type="evidence" value="ECO:0007669"/>
    <property type="project" value="UniProtKB-EC"/>
</dbReference>
<evidence type="ECO:0000256" key="13">
    <source>
        <dbReference type="ARBA" id="ARBA00022833"/>
    </source>
</evidence>
<evidence type="ECO:0000256" key="9">
    <source>
        <dbReference type="ARBA" id="ARBA00022692"/>
    </source>
</evidence>